<dbReference type="InterPro" id="IPR050767">
    <property type="entry name" value="Sel1_AlgK"/>
</dbReference>
<sequence length="577" mass="67413">MDNNCDYCGLIIYSETYHKCVKPIELINDEIKKGDKIIDYKLITIDELGILAGNYDRGAQDEIVYRYLYQGAINLSQKHIKPIKWQNIIDRAINNQYFMYFLLYFEYNAYDAIFDILFESVKLAAKAGDSMAQCNLGRMYHDGLGVKKYIQKAVKWITKSANQNNKYGLVNLARYYENGDGVLLDINKAIKLYEQAVSQNLSSAQYCLARLYENQCPPDYILAFKYYQQAANQNHSYAQYCLAICYNYGQGVSLDYQMAIYWLTLAIDQGLNSAKIELADMYIKELGVKENYQKALELLNSSIYDDGSDDIDDYNAMSKLASMYKYGFGVEKDVNRAIYLYFKSKKLNKIKRIFKIKTITFINPINVDCDNDNIIDIDQLESKIIYKLQSIMIKLKYEQINIYHIDIENSLQKTENKFIKLVKLRTQINNSSAMITCLSLNKNIYLKPVDDKKNLYFNIYNLDDLSYLNFGTKNTKLVNNIFKKLDKYKSNILQDLKIILENKYKEKVSDLLNAVKCENHSHQLNIVKDVEDIIFFQLQVEKISSKLLLYFNGLIEDIKSNTHIRNQKFQREYSFIF</sequence>
<dbReference type="KEGG" id="vg:80513478"/>
<name>A0A160ERG1_9VIRU</name>
<dbReference type="SUPFAM" id="SSF81901">
    <property type="entry name" value="HCP-like"/>
    <property type="match status" value="2"/>
</dbReference>
<evidence type="ECO:0000313" key="1">
    <source>
        <dbReference type="EMBL" id="ANB51116.1"/>
    </source>
</evidence>
<evidence type="ECO:0008006" key="3">
    <source>
        <dbReference type="Google" id="ProtNLM"/>
    </source>
</evidence>
<dbReference type="Gene3D" id="1.25.40.10">
    <property type="entry name" value="Tetratricopeptide repeat domain"/>
    <property type="match status" value="1"/>
</dbReference>
<reference evidence="1 2" key="1">
    <citation type="journal article" date="2016" name="Genome Announc.">
        <title>Complete Genome Sequence of a New Megavirus Family Member Isolated from an Inland Water Lake for the First Time in India.</title>
        <authorList>
            <person name="Chatterjee A."/>
            <person name="Ali F."/>
            <person name="Bange D."/>
            <person name="Kondabagil K."/>
        </authorList>
    </citation>
    <scope>NUCLEOTIDE SEQUENCE [LARGE SCALE GENOMIC DNA]</scope>
    <source>
        <strain evidence="1">1</strain>
    </source>
</reference>
<dbReference type="InterPro" id="IPR011990">
    <property type="entry name" value="TPR-like_helical_dom_sf"/>
</dbReference>
<dbReference type="GO" id="GO:0036503">
    <property type="term" value="P:ERAD pathway"/>
    <property type="evidence" value="ECO:0007669"/>
    <property type="project" value="TreeGrafter"/>
</dbReference>
<dbReference type="PANTHER" id="PTHR11102:SF160">
    <property type="entry name" value="ERAD-ASSOCIATED E3 UBIQUITIN-PROTEIN LIGASE COMPONENT HRD3"/>
    <property type="match status" value="1"/>
</dbReference>
<dbReference type="PANTHER" id="PTHR11102">
    <property type="entry name" value="SEL-1-LIKE PROTEIN"/>
    <property type="match status" value="1"/>
</dbReference>
<accession>A0A160ERG1</accession>
<dbReference type="Pfam" id="PF08238">
    <property type="entry name" value="Sel1"/>
    <property type="match status" value="6"/>
</dbReference>
<protein>
    <recommendedName>
        <fullName evidence="3">Sel1-like repeat-containing protein</fullName>
    </recommendedName>
</protein>
<dbReference type="SMART" id="SM00671">
    <property type="entry name" value="SEL1"/>
    <property type="match status" value="6"/>
</dbReference>
<proteinExistence type="predicted"/>
<dbReference type="EMBL" id="KU877344">
    <property type="protein sequence ID" value="ANB51116.1"/>
    <property type="molecule type" value="Genomic_DNA"/>
</dbReference>
<organism evidence="1 2">
    <name type="scientific">Powai lake megavirus</name>
    <dbReference type="NCBI Taxonomy" id="1842663"/>
    <lineage>
        <taxon>Viruses</taxon>
        <taxon>Varidnaviria</taxon>
        <taxon>Bamfordvirae</taxon>
        <taxon>Nucleocytoviricota</taxon>
        <taxon>Megaviricetes</taxon>
        <taxon>Imitervirales</taxon>
        <taxon>Mimiviridae</taxon>
        <taxon>Megamimivirinae</taxon>
        <taxon>Megavirus</taxon>
        <taxon>Megavirus powaiense</taxon>
    </lineage>
</organism>
<keyword evidence="2" id="KW-1185">Reference proteome</keyword>
<dbReference type="InterPro" id="IPR006597">
    <property type="entry name" value="Sel1-like"/>
</dbReference>
<evidence type="ECO:0000313" key="2">
    <source>
        <dbReference type="Proteomes" id="UP000241365"/>
    </source>
</evidence>
<dbReference type="RefSeq" id="YP_010776867.1">
    <property type="nucleotide sequence ID" value="NC_075034.1"/>
</dbReference>
<dbReference type="Proteomes" id="UP000241365">
    <property type="component" value="Segment"/>
</dbReference>
<dbReference type="GeneID" id="80513478"/>